<organism evidence="1 2">
    <name type="scientific">Lithospermum erythrorhizon</name>
    <name type="common">Purple gromwell</name>
    <name type="synonym">Lithospermum officinale var. erythrorhizon</name>
    <dbReference type="NCBI Taxonomy" id="34254"/>
    <lineage>
        <taxon>Eukaryota</taxon>
        <taxon>Viridiplantae</taxon>
        <taxon>Streptophyta</taxon>
        <taxon>Embryophyta</taxon>
        <taxon>Tracheophyta</taxon>
        <taxon>Spermatophyta</taxon>
        <taxon>Magnoliopsida</taxon>
        <taxon>eudicotyledons</taxon>
        <taxon>Gunneridae</taxon>
        <taxon>Pentapetalae</taxon>
        <taxon>asterids</taxon>
        <taxon>lamiids</taxon>
        <taxon>Boraginales</taxon>
        <taxon>Boraginaceae</taxon>
        <taxon>Boraginoideae</taxon>
        <taxon>Lithospermeae</taxon>
        <taxon>Lithospermum</taxon>
    </lineage>
</organism>
<proteinExistence type="predicted"/>
<gene>
    <name evidence="1" type="ORF">LIER_13819</name>
</gene>
<comment type="caution">
    <text evidence="1">The sequence shown here is derived from an EMBL/GenBank/DDBJ whole genome shotgun (WGS) entry which is preliminary data.</text>
</comment>
<reference evidence="1 2" key="1">
    <citation type="submission" date="2024-01" db="EMBL/GenBank/DDBJ databases">
        <title>The complete chloroplast genome sequence of Lithospermum erythrorhizon: insights into the phylogenetic relationship among Boraginaceae species and the maternal lineages of purple gromwells.</title>
        <authorList>
            <person name="Okada T."/>
            <person name="Watanabe K."/>
        </authorList>
    </citation>
    <scope>NUCLEOTIDE SEQUENCE [LARGE SCALE GENOMIC DNA]</scope>
</reference>
<dbReference type="EMBL" id="BAABME010002829">
    <property type="protein sequence ID" value="GAA0156292.1"/>
    <property type="molecule type" value="Genomic_DNA"/>
</dbReference>
<name>A0AAV3PWT6_LITER</name>
<protein>
    <submittedName>
        <fullName evidence="1">Uncharacterized protein</fullName>
    </submittedName>
</protein>
<keyword evidence="2" id="KW-1185">Reference proteome</keyword>
<evidence type="ECO:0000313" key="2">
    <source>
        <dbReference type="Proteomes" id="UP001454036"/>
    </source>
</evidence>
<dbReference type="AlphaFoldDB" id="A0AAV3PWT6"/>
<dbReference type="Proteomes" id="UP001454036">
    <property type="component" value="Unassembled WGS sequence"/>
</dbReference>
<accession>A0AAV3PWT6</accession>
<sequence>MFLALEGELEALLRCLRLSWCIDRGYGGLKIAYSLCVERKEALSSHEASAEVENRFLAVVTNELKWLKEFLRGLGVLHPRPMGLHCDSQSTLYFAHNPLFHERTKQ</sequence>
<dbReference type="CDD" id="cd09272">
    <property type="entry name" value="RNase_HI_RT_Ty1"/>
    <property type="match status" value="1"/>
</dbReference>
<evidence type="ECO:0000313" key="1">
    <source>
        <dbReference type="EMBL" id="GAA0156292.1"/>
    </source>
</evidence>